<name>A0A8S3DUP3_9BILA</name>
<evidence type="ECO:0000313" key="16">
    <source>
        <dbReference type="EMBL" id="CAF5050158.1"/>
    </source>
</evidence>
<evidence type="ECO:0000313" key="15">
    <source>
        <dbReference type="EMBL" id="CAF5042254.1"/>
    </source>
</evidence>
<comment type="similarity">
    <text evidence="2">Belongs to the otopetrin family.</text>
</comment>
<keyword evidence="4" id="KW-1003">Cell membrane</keyword>
<evidence type="ECO:0000256" key="1">
    <source>
        <dbReference type="ARBA" id="ARBA00004651"/>
    </source>
</evidence>
<accession>A0A8S3DUP3</accession>
<dbReference type="Proteomes" id="UP000681967">
    <property type="component" value="Unassembled WGS sequence"/>
</dbReference>
<organism evidence="14 17">
    <name type="scientific">Rotaria magnacalcarata</name>
    <dbReference type="NCBI Taxonomy" id="392030"/>
    <lineage>
        <taxon>Eukaryota</taxon>
        <taxon>Metazoa</taxon>
        <taxon>Spiralia</taxon>
        <taxon>Gnathifera</taxon>
        <taxon>Rotifera</taxon>
        <taxon>Eurotatoria</taxon>
        <taxon>Bdelloidea</taxon>
        <taxon>Philodinida</taxon>
        <taxon>Philodinidae</taxon>
        <taxon>Rotaria</taxon>
    </lineage>
</organism>
<dbReference type="AlphaFoldDB" id="A0A8S3DUP3"/>
<dbReference type="Pfam" id="PF03189">
    <property type="entry name" value="Otopetrin"/>
    <property type="match status" value="1"/>
</dbReference>
<dbReference type="Proteomes" id="UP000676336">
    <property type="component" value="Unassembled WGS sequence"/>
</dbReference>
<keyword evidence="6" id="KW-0375">Hydrogen ion transport</keyword>
<dbReference type="GO" id="GO:0005886">
    <property type="term" value="C:plasma membrane"/>
    <property type="evidence" value="ECO:0007669"/>
    <property type="project" value="UniProtKB-SubCell"/>
</dbReference>
<evidence type="ECO:0000256" key="4">
    <source>
        <dbReference type="ARBA" id="ARBA00022475"/>
    </source>
</evidence>
<proteinExistence type="inferred from homology"/>
<keyword evidence="8" id="KW-0406">Ion transport</keyword>
<dbReference type="EMBL" id="CAJOBH010157627">
    <property type="protein sequence ID" value="CAF4867555.1"/>
    <property type="molecule type" value="Genomic_DNA"/>
</dbReference>
<evidence type="ECO:0000313" key="11">
    <source>
        <dbReference type="EMBL" id="CAF4867555.1"/>
    </source>
</evidence>
<dbReference type="EMBL" id="CAJOBJ010228846">
    <property type="protein sequence ID" value="CAF5050158.1"/>
    <property type="molecule type" value="Genomic_DNA"/>
</dbReference>
<keyword evidence="10" id="KW-0407">Ion channel</keyword>
<dbReference type="EMBL" id="CAJOBI010215710">
    <property type="protein sequence ID" value="CAF5029040.1"/>
    <property type="molecule type" value="Genomic_DNA"/>
</dbReference>
<comment type="caution">
    <text evidence="14">The sequence shown here is derived from an EMBL/GenBank/DDBJ whole genome shotgun (WGS) entry which is preliminary data.</text>
</comment>
<dbReference type="EMBL" id="CAJOBH010159845">
    <property type="protein sequence ID" value="CAF4874784.1"/>
    <property type="molecule type" value="Genomic_DNA"/>
</dbReference>
<gene>
    <name evidence="11" type="ORF">BYL167_LOCUS50820</name>
    <name evidence="12" type="ORF">BYL167_LOCUS51108</name>
    <name evidence="15" type="ORF">GIL414_LOCUS59506</name>
    <name evidence="16" type="ORF">GIL414_LOCUS59916</name>
    <name evidence="13" type="ORF">SMN809_LOCUS57741</name>
    <name evidence="14" type="ORF">SMN809_LOCUS58017</name>
</gene>
<reference evidence="14" key="1">
    <citation type="submission" date="2021-02" db="EMBL/GenBank/DDBJ databases">
        <authorList>
            <person name="Nowell W R."/>
        </authorList>
    </citation>
    <scope>NUCLEOTIDE SEQUENCE</scope>
</reference>
<protein>
    <submittedName>
        <fullName evidence="14">Uncharacterized protein</fullName>
    </submittedName>
</protein>
<evidence type="ECO:0000256" key="2">
    <source>
        <dbReference type="ARBA" id="ARBA00006513"/>
    </source>
</evidence>
<dbReference type="InterPro" id="IPR004878">
    <property type="entry name" value="Otopetrin"/>
</dbReference>
<dbReference type="EMBL" id="CAJOBI010213145">
    <property type="protein sequence ID" value="CAF5023147.1"/>
    <property type="molecule type" value="Genomic_DNA"/>
</dbReference>
<dbReference type="GO" id="GO:0015252">
    <property type="term" value="F:proton channel activity"/>
    <property type="evidence" value="ECO:0007669"/>
    <property type="project" value="InterPro"/>
</dbReference>
<keyword evidence="7" id="KW-1133">Transmembrane helix</keyword>
<keyword evidence="9" id="KW-0472">Membrane</keyword>
<keyword evidence="3" id="KW-0813">Transport</keyword>
<feature type="non-terminal residue" evidence="14">
    <location>
        <position position="60"/>
    </location>
</feature>
<dbReference type="Proteomes" id="UP000681720">
    <property type="component" value="Unassembled WGS sequence"/>
</dbReference>
<dbReference type="PANTHER" id="PTHR21522">
    <property type="entry name" value="PROTON CHANNEL OTOP"/>
    <property type="match status" value="1"/>
</dbReference>
<evidence type="ECO:0000313" key="12">
    <source>
        <dbReference type="EMBL" id="CAF4874784.1"/>
    </source>
</evidence>
<dbReference type="PANTHER" id="PTHR21522:SF32">
    <property type="entry name" value="OTOPETRIN-2"/>
    <property type="match status" value="1"/>
</dbReference>
<evidence type="ECO:0000313" key="13">
    <source>
        <dbReference type="EMBL" id="CAF5023147.1"/>
    </source>
</evidence>
<evidence type="ECO:0000256" key="3">
    <source>
        <dbReference type="ARBA" id="ARBA00022448"/>
    </source>
</evidence>
<keyword evidence="5" id="KW-0812">Transmembrane</keyword>
<evidence type="ECO:0000256" key="7">
    <source>
        <dbReference type="ARBA" id="ARBA00022989"/>
    </source>
</evidence>
<feature type="non-terminal residue" evidence="14">
    <location>
        <position position="1"/>
    </location>
</feature>
<comment type="subcellular location">
    <subcellularLocation>
        <location evidence="1">Cell membrane</location>
        <topology evidence="1">Multi-pass membrane protein</topology>
    </subcellularLocation>
</comment>
<evidence type="ECO:0000313" key="14">
    <source>
        <dbReference type="EMBL" id="CAF5029040.1"/>
    </source>
</evidence>
<evidence type="ECO:0000256" key="9">
    <source>
        <dbReference type="ARBA" id="ARBA00023136"/>
    </source>
</evidence>
<sequence>RTKEEIRNKPGREAVTALLLINLAIWLHDSLSAKKVRLNPIQVEYYDAGTWAIIQAFTSP</sequence>
<evidence type="ECO:0000256" key="10">
    <source>
        <dbReference type="ARBA" id="ARBA00023303"/>
    </source>
</evidence>
<evidence type="ECO:0000256" key="8">
    <source>
        <dbReference type="ARBA" id="ARBA00023065"/>
    </source>
</evidence>
<evidence type="ECO:0000256" key="6">
    <source>
        <dbReference type="ARBA" id="ARBA00022781"/>
    </source>
</evidence>
<evidence type="ECO:0000313" key="17">
    <source>
        <dbReference type="Proteomes" id="UP000676336"/>
    </source>
</evidence>
<dbReference type="EMBL" id="CAJOBJ010225176">
    <property type="protein sequence ID" value="CAF5042254.1"/>
    <property type="molecule type" value="Genomic_DNA"/>
</dbReference>
<evidence type="ECO:0000256" key="5">
    <source>
        <dbReference type="ARBA" id="ARBA00022692"/>
    </source>
</evidence>